<reference evidence="1 2" key="1">
    <citation type="journal article" date="2019" name="Nat. Ecol. Evol.">
        <title>Megaphylogeny resolves global patterns of mushroom evolution.</title>
        <authorList>
            <person name="Varga T."/>
            <person name="Krizsan K."/>
            <person name="Foldi C."/>
            <person name="Dima B."/>
            <person name="Sanchez-Garcia M."/>
            <person name="Sanchez-Ramirez S."/>
            <person name="Szollosi G.J."/>
            <person name="Szarkandi J.G."/>
            <person name="Papp V."/>
            <person name="Albert L."/>
            <person name="Andreopoulos W."/>
            <person name="Angelini C."/>
            <person name="Antonin V."/>
            <person name="Barry K.W."/>
            <person name="Bougher N.L."/>
            <person name="Buchanan P."/>
            <person name="Buyck B."/>
            <person name="Bense V."/>
            <person name="Catcheside P."/>
            <person name="Chovatia M."/>
            <person name="Cooper J."/>
            <person name="Damon W."/>
            <person name="Desjardin D."/>
            <person name="Finy P."/>
            <person name="Geml J."/>
            <person name="Haridas S."/>
            <person name="Hughes K."/>
            <person name="Justo A."/>
            <person name="Karasinski D."/>
            <person name="Kautmanova I."/>
            <person name="Kiss B."/>
            <person name="Kocsube S."/>
            <person name="Kotiranta H."/>
            <person name="LaButti K.M."/>
            <person name="Lechner B.E."/>
            <person name="Liimatainen K."/>
            <person name="Lipzen A."/>
            <person name="Lukacs Z."/>
            <person name="Mihaltcheva S."/>
            <person name="Morgado L.N."/>
            <person name="Niskanen T."/>
            <person name="Noordeloos M.E."/>
            <person name="Ohm R.A."/>
            <person name="Ortiz-Santana B."/>
            <person name="Ovrebo C."/>
            <person name="Racz N."/>
            <person name="Riley R."/>
            <person name="Savchenko A."/>
            <person name="Shiryaev A."/>
            <person name="Soop K."/>
            <person name="Spirin V."/>
            <person name="Szebenyi C."/>
            <person name="Tomsovsky M."/>
            <person name="Tulloss R.E."/>
            <person name="Uehling J."/>
            <person name="Grigoriev I.V."/>
            <person name="Vagvolgyi C."/>
            <person name="Papp T."/>
            <person name="Martin F.M."/>
            <person name="Miettinen O."/>
            <person name="Hibbett D.S."/>
            <person name="Nagy L.G."/>
        </authorList>
    </citation>
    <scope>NUCLEOTIDE SEQUENCE [LARGE SCALE GENOMIC DNA]</scope>
    <source>
        <strain evidence="1 2">CBS 121175</strain>
    </source>
</reference>
<organism evidence="1 2">
    <name type="scientific">Coprinopsis marcescibilis</name>
    <name type="common">Agaric fungus</name>
    <name type="synonym">Psathyrella marcescibilis</name>
    <dbReference type="NCBI Taxonomy" id="230819"/>
    <lineage>
        <taxon>Eukaryota</taxon>
        <taxon>Fungi</taxon>
        <taxon>Dikarya</taxon>
        <taxon>Basidiomycota</taxon>
        <taxon>Agaricomycotina</taxon>
        <taxon>Agaricomycetes</taxon>
        <taxon>Agaricomycetidae</taxon>
        <taxon>Agaricales</taxon>
        <taxon>Agaricineae</taxon>
        <taxon>Psathyrellaceae</taxon>
        <taxon>Coprinopsis</taxon>
    </lineage>
</organism>
<accession>A0A5C3L1U6</accession>
<dbReference type="OrthoDB" id="2595178at2759"/>
<evidence type="ECO:0008006" key="3">
    <source>
        <dbReference type="Google" id="ProtNLM"/>
    </source>
</evidence>
<dbReference type="EMBL" id="ML210172">
    <property type="protein sequence ID" value="TFK26700.1"/>
    <property type="molecule type" value="Genomic_DNA"/>
</dbReference>
<protein>
    <recommendedName>
        <fullName evidence="3">F-box domain-containing protein</fullName>
    </recommendedName>
</protein>
<evidence type="ECO:0000313" key="2">
    <source>
        <dbReference type="Proteomes" id="UP000307440"/>
    </source>
</evidence>
<gene>
    <name evidence="1" type="ORF">FA15DRAFT_667179</name>
</gene>
<keyword evidence="2" id="KW-1185">Reference proteome</keyword>
<sequence length="426" mass="48311">MATDIFLQARPLSRTPAQLLLLPLLPVPLPLRDIPTEIWNEILGHSLLQGQLKWGLSLLLVCKEFKDLVLPLIYANVHLTQSSSLQRFCDTIHAADRMWDSIRRIPYSTPGRWVQCLDLSDMAFRSESQALQLDSMLANLFPLVPFLSSFYINPSFILSRRALFSLSERDGAANLRMIGGLTYLVSPSPTPQDDTFVRFMRCCPNLEEVEVIGLGLEPIDHDLALFPVELPPMDDFQPLHLPKLRNLSLMSMHSSPLMLALLYSPLPMIQKLTLTPYDDLPFPNTLVSALLATHGQFLRSLLLFTPKSWPTRLRPSPNNLLTLAPNLRHLSLENPLPSLLFPDTHGLQIISIPRPSSAAWHILEPALHRLPQLAVIRARDVRWLRKGISSVALDTGVQGQMREWKRRLARKRIRLLDSDWNEDSLA</sequence>
<dbReference type="AlphaFoldDB" id="A0A5C3L1U6"/>
<dbReference type="STRING" id="230819.A0A5C3L1U6"/>
<evidence type="ECO:0000313" key="1">
    <source>
        <dbReference type="EMBL" id="TFK26700.1"/>
    </source>
</evidence>
<name>A0A5C3L1U6_COPMA</name>
<proteinExistence type="predicted"/>
<dbReference type="Proteomes" id="UP000307440">
    <property type="component" value="Unassembled WGS sequence"/>
</dbReference>